<accession>M8BSY0</accession>
<sequence length="493" mass="54453">MPCGGCRGEREAEEGAVRFDQAARTTSCSRRCPSTSTRGCRSAMTDMTRSKKVSDGLIAGSSSGKRIKASPCQQDCVPGASTYANGQANAEASPCQQGGTAQTEECSEPNLPECIFCLCILVNEMHRRIFAQCFAPCLNKVGSYQDIWHHIHSLMPLKDAARAACLSRSFLSSWRCHLILILNWEAFGLDVYADYKETARAFRNKIDHILENHSGTGVRILKLRFVPNDKAKDRDYIDKWLHKAVKPGIEELTLTIMAMSNKRKYEFPCTLISNGLGNSLRCLYLSDCSFHPMAGHCGLSSLTKLELLRVGITGDELSCLVSSSAALEQVLLRDCSKVDCLRIPCHLERLSHLKVLRCSELRLIESRAPNLSSFQFKGNLKVRVSLGEALQVKNLLVNSTELICYTRAELVSSTPSREMVSPTLPIKLAGLNSLSIYLEDLLFGRIFDCSSLASIFGASLSLETFISHVSNELMQHVLVFDALCPQGIRVLLS</sequence>
<dbReference type="AlphaFoldDB" id="M8BSY0"/>
<dbReference type="SUPFAM" id="SSF52047">
    <property type="entry name" value="RNI-like"/>
    <property type="match status" value="1"/>
</dbReference>
<reference evidence="2" key="1">
    <citation type="submission" date="2015-06" db="UniProtKB">
        <authorList>
            <consortium name="EnsemblPlants"/>
        </authorList>
    </citation>
    <scope>IDENTIFICATION</scope>
</reference>
<evidence type="ECO:0000313" key="2">
    <source>
        <dbReference type="EnsemblPlants" id="EMT25069"/>
    </source>
</evidence>
<protein>
    <recommendedName>
        <fullName evidence="1">At1g61320/AtMIF1 LRR domain-containing protein</fullName>
    </recommendedName>
</protein>
<evidence type="ECO:0000259" key="1">
    <source>
        <dbReference type="Pfam" id="PF23622"/>
    </source>
</evidence>
<dbReference type="EnsemblPlants" id="EMT25069">
    <property type="protein sequence ID" value="EMT25069"/>
    <property type="gene ID" value="F775_23260"/>
</dbReference>
<feature type="domain" description="At1g61320/AtMIF1 LRR" evidence="1">
    <location>
        <begin position="209"/>
        <end position="481"/>
    </location>
</feature>
<proteinExistence type="predicted"/>
<dbReference type="Gene3D" id="3.80.10.10">
    <property type="entry name" value="Ribonuclease Inhibitor"/>
    <property type="match status" value="1"/>
</dbReference>
<dbReference type="ExpressionAtlas" id="M8BSY0">
    <property type="expression patterns" value="baseline"/>
</dbReference>
<organism evidence="2">
    <name type="scientific">Aegilops tauschii</name>
    <name type="common">Tausch's goatgrass</name>
    <name type="synonym">Aegilops squarrosa</name>
    <dbReference type="NCBI Taxonomy" id="37682"/>
    <lineage>
        <taxon>Eukaryota</taxon>
        <taxon>Viridiplantae</taxon>
        <taxon>Streptophyta</taxon>
        <taxon>Embryophyta</taxon>
        <taxon>Tracheophyta</taxon>
        <taxon>Spermatophyta</taxon>
        <taxon>Magnoliopsida</taxon>
        <taxon>Liliopsida</taxon>
        <taxon>Poales</taxon>
        <taxon>Poaceae</taxon>
        <taxon>BOP clade</taxon>
        <taxon>Pooideae</taxon>
        <taxon>Triticodae</taxon>
        <taxon>Triticeae</taxon>
        <taxon>Triticinae</taxon>
        <taxon>Aegilops</taxon>
    </lineage>
</organism>
<dbReference type="InterPro" id="IPR053772">
    <property type="entry name" value="At1g61320/At1g61330-like"/>
</dbReference>
<dbReference type="InterPro" id="IPR032675">
    <property type="entry name" value="LRR_dom_sf"/>
</dbReference>
<dbReference type="InterPro" id="IPR055357">
    <property type="entry name" value="LRR_At1g61320_AtMIF1"/>
</dbReference>
<dbReference type="PANTHER" id="PTHR34145">
    <property type="entry name" value="OS02G0105600 PROTEIN"/>
    <property type="match status" value="1"/>
</dbReference>
<dbReference type="Pfam" id="PF23622">
    <property type="entry name" value="LRR_At1g61320_AtMIF1"/>
    <property type="match status" value="1"/>
</dbReference>
<name>M8BSY0_AEGTA</name>
<dbReference type="PANTHER" id="PTHR34145:SF71">
    <property type="entry name" value="F-BOX DOMAIN-CONTAINING PROTEIN"/>
    <property type="match status" value="1"/>
</dbReference>